<dbReference type="PANTHER" id="PTHR43353:SF5">
    <property type="entry name" value="SUCCINATE-SEMIALDEHYDE DEHYDROGENASE, MITOCHONDRIAL"/>
    <property type="match status" value="1"/>
</dbReference>
<dbReference type="InterPro" id="IPR029510">
    <property type="entry name" value="Ald_DH_CS_GLU"/>
</dbReference>
<sequence>MLNSRIFVISSRFSSSFTSPLLPKGALAYINGFWVSAEKKKTFDVHNPYTGGLLCKTVNCDVYEAEKAVTAAKEAFNKWSVETTPKQRGALLRKWYDILVEKEQQLAHLLTLEQGKPLAEARGEIQYSASFLDWYAGEARRIYGQVVSPAVLNREHTHIREPIGVAVVITPWNFPTAMIARKAGAALAAGCTLITAEEAGLPAGVFNVLPADRKHTAAISKYLCENKDVDVISFTGSTAVGKILLTQSASTVKRVCLELGGNAPFLVFDSANLDIAVKSAMVAKFRCSGQTCVAADRFFIHKKVHDDFVTKMINAMKHLVVGDGMSPKTTIGPLINDNAVKRMEELLKDATAKGAHVVLGGKRGKGTCFQPTLLTNVTENMDIAHTEIFGPIVAVQKFTDEESVLAAANETRSGLAGYVFSNDTNQIYRITRRLQVGMIGVNEGLMSCAEAAFGGVKESGHGREGASQGIDNFTEWKYICIQH</sequence>
<dbReference type="InterPro" id="IPR050740">
    <property type="entry name" value="Aldehyde_DH_Superfamily"/>
</dbReference>
<dbReference type="GO" id="GO:0004777">
    <property type="term" value="F:succinate-semialdehyde dehydrogenase (NAD+) activity"/>
    <property type="evidence" value="ECO:0007669"/>
    <property type="project" value="UniProtKB-EC"/>
</dbReference>
<dbReference type="STRING" id="29172.A0A0D8Y774"/>
<dbReference type="PROSITE" id="PS00070">
    <property type="entry name" value="ALDEHYDE_DEHYDR_CYS"/>
    <property type="match status" value="1"/>
</dbReference>
<evidence type="ECO:0000256" key="1">
    <source>
        <dbReference type="ARBA" id="ARBA00005176"/>
    </source>
</evidence>
<evidence type="ECO:0000256" key="7">
    <source>
        <dbReference type="PROSITE-ProRule" id="PRU10007"/>
    </source>
</evidence>
<dbReference type="Pfam" id="PF00171">
    <property type="entry name" value="Aldedh"/>
    <property type="match status" value="1"/>
</dbReference>
<dbReference type="Gene3D" id="3.40.605.10">
    <property type="entry name" value="Aldehyde Dehydrogenase, Chain A, domain 1"/>
    <property type="match status" value="1"/>
</dbReference>
<protein>
    <recommendedName>
        <fullName evidence="4">Succinate-semialdehyde dehydrogenase, mitochondrial</fullName>
        <ecNumber evidence="3">1.2.1.24</ecNumber>
    </recommendedName>
    <alternativeName>
        <fullName evidence="6">NAD(+)-dependent succinic semialdehyde dehydrogenase</fullName>
    </alternativeName>
</protein>
<feature type="domain" description="Aldehyde dehydrogenase" evidence="9">
    <location>
        <begin position="34"/>
        <end position="479"/>
    </location>
</feature>
<dbReference type="FunFam" id="3.40.605.10:FF:000063">
    <property type="entry name" value="Succinate-semialdehyde dehydrogenase, mitochondrial"/>
    <property type="match status" value="1"/>
</dbReference>
<dbReference type="EC" id="1.2.1.24" evidence="3"/>
<dbReference type="OrthoDB" id="310895at2759"/>
<reference evidence="10 11" key="1">
    <citation type="submission" date="2013-11" db="EMBL/GenBank/DDBJ databases">
        <title>Draft genome of the bovine lungworm Dictyocaulus viviparus.</title>
        <authorList>
            <person name="Mitreva M."/>
        </authorList>
    </citation>
    <scope>NUCLEOTIDE SEQUENCE [LARGE SCALE GENOMIC DNA]</scope>
    <source>
        <strain evidence="10 11">HannoverDv2000</strain>
    </source>
</reference>
<evidence type="ECO:0000256" key="6">
    <source>
        <dbReference type="ARBA" id="ARBA00030806"/>
    </source>
</evidence>
<dbReference type="EMBL" id="KN716171">
    <property type="protein sequence ID" value="KJH52057.1"/>
    <property type="molecule type" value="Genomic_DNA"/>
</dbReference>
<evidence type="ECO:0000256" key="8">
    <source>
        <dbReference type="RuleBase" id="RU003345"/>
    </source>
</evidence>
<dbReference type="InterPro" id="IPR016161">
    <property type="entry name" value="Ald_DH/histidinol_DH"/>
</dbReference>
<name>A0A0D8Y774_DICVI</name>
<feature type="active site" evidence="7">
    <location>
        <position position="258"/>
    </location>
</feature>
<accession>A0A0D8Y774</accession>
<dbReference type="InterPro" id="IPR016163">
    <property type="entry name" value="Ald_DH_C"/>
</dbReference>
<keyword evidence="11" id="KW-1185">Reference proteome</keyword>
<keyword evidence="5 8" id="KW-0560">Oxidoreductase</keyword>
<dbReference type="GO" id="GO:0005739">
    <property type="term" value="C:mitochondrion"/>
    <property type="evidence" value="ECO:0007669"/>
    <property type="project" value="TreeGrafter"/>
</dbReference>
<dbReference type="AlphaFoldDB" id="A0A0D8Y774"/>
<reference evidence="11" key="2">
    <citation type="journal article" date="2016" name="Sci. Rep.">
        <title>Dictyocaulus viviparus genome, variome and transcriptome elucidate lungworm biology and support future intervention.</title>
        <authorList>
            <person name="McNulty S.N."/>
            <person name="Strube C."/>
            <person name="Rosa B.A."/>
            <person name="Martin J.C."/>
            <person name="Tyagi R."/>
            <person name="Choi Y.J."/>
            <person name="Wang Q."/>
            <person name="Hallsworth Pepin K."/>
            <person name="Zhang X."/>
            <person name="Ozersky P."/>
            <person name="Wilson R.K."/>
            <person name="Sternberg P.W."/>
            <person name="Gasser R.B."/>
            <person name="Mitreva M."/>
        </authorList>
    </citation>
    <scope>NUCLEOTIDE SEQUENCE [LARGE SCALE GENOMIC DNA]</scope>
    <source>
        <strain evidence="11">HannoverDv2000</strain>
    </source>
</reference>
<dbReference type="Gene3D" id="3.40.309.10">
    <property type="entry name" value="Aldehyde Dehydrogenase, Chain A, domain 2"/>
    <property type="match status" value="1"/>
</dbReference>
<evidence type="ECO:0000313" key="11">
    <source>
        <dbReference type="Proteomes" id="UP000053766"/>
    </source>
</evidence>
<evidence type="ECO:0000313" key="10">
    <source>
        <dbReference type="EMBL" id="KJH52057.1"/>
    </source>
</evidence>
<evidence type="ECO:0000259" key="9">
    <source>
        <dbReference type="Pfam" id="PF00171"/>
    </source>
</evidence>
<evidence type="ECO:0000256" key="4">
    <source>
        <dbReference type="ARBA" id="ARBA00019842"/>
    </source>
</evidence>
<comment type="pathway">
    <text evidence="1">Amino-acid degradation; 4-aminobutanoate degradation.</text>
</comment>
<dbReference type="InterPro" id="IPR015590">
    <property type="entry name" value="Aldehyde_DH_dom"/>
</dbReference>
<proteinExistence type="inferred from homology"/>
<dbReference type="InterPro" id="IPR016162">
    <property type="entry name" value="Ald_DH_N"/>
</dbReference>
<dbReference type="CDD" id="cd07103">
    <property type="entry name" value="ALDH_F5_SSADH_GabD"/>
    <property type="match status" value="1"/>
</dbReference>
<dbReference type="SUPFAM" id="SSF53720">
    <property type="entry name" value="ALDH-like"/>
    <property type="match status" value="1"/>
</dbReference>
<dbReference type="PANTHER" id="PTHR43353">
    <property type="entry name" value="SUCCINATE-SEMIALDEHYDE DEHYDROGENASE, MITOCHONDRIAL"/>
    <property type="match status" value="1"/>
</dbReference>
<dbReference type="InterPro" id="IPR016160">
    <property type="entry name" value="Ald_DH_CS_CYS"/>
</dbReference>
<dbReference type="PROSITE" id="PS00687">
    <property type="entry name" value="ALDEHYDE_DEHYDR_GLU"/>
    <property type="match status" value="1"/>
</dbReference>
<dbReference type="GO" id="GO:0009450">
    <property type="term" value="P:gamma-aminobutyric acid catabolic process"/>
    <property type="evidence" value="ECO:0007669"/>
    <property type="project" value="TreeGrafter"/>
</dbReference>
<organism evidence="10 11">
    <name type="scientific">Dictyocaulus viviparus</name>
    <name type="common">Bovine lungworm</name>
    <dbReference type="NCBI Taxonomy" id="29172"/>
    <lineage>
        <taxon>Eukaryota</taxon>
        <taxon>Metazoa</taxon>
        <taxon>Ecdysozoa</taxon>
        <taxon>Nematoda</taxon>
        <taxon>Chromadorea</taxon>
        <taxon>Rhabditida</taxon>
        <taxon>Rhabditina</taxon>
        <taxon>Rhabditomorpha</taxon>
        <taxon>Strongyloidea</taxon>
        <taxon>Metastrongylidae</taxon>
        <taxon>Dictyocaulus</taxon>
    </lineage>
</organism>
<dbReference type="Proteomes" id="UP000053766">
    <property type="component" value="Unassembled WGS sequence"/>
</dbReference>
<evidence type="ECO:0000256" key="5">
    <source>
        <dbReference type="ARBA" id="ARBA00023002"/>
    </source>
</evidence>
<evidence type="ECO:0000256" key="2">
    <source>
        <dbReference type="ARBA" id="ARBA00009986"/>
    </source>
</evidence>
<dbReference type="FunFam" id="3.40.309.10:FF:000004">
    <property type="entry name" value="Succinate-semialdehyde dehydrogenase I"/>
    <property type="match status" value="1"/>
</dbReference>
<evidence type="ECO:0000256" key="3">
    <source>
        <dbReference type="ARBA" id="ARBA00013051"/>
    </source>
</evidence>
<gene>
    <name evidence="10" type="ORF">DICVIV_01758</name>
</gene>
<comment type="similarity">
    <text evidence="2 8">Belongs to the aldehyde dehydrogenase family.</text>
</comment>